<proteinExistence type="predicted"/>
<dbReference type="Proteomes" id="UP001230504">
    <property type="component" value="Unassembled WGS sequence"/>
</dbReference>
<evidence type="ECO:0000313" key="3">
    <source>
        <dbReference type="Proteomes" id="UP001230504"/>
    </source>
</evidence>
<feature type="compositionally biased region" description="Low complexity" evidence="1">
    <location>
        <begin position="92"/>
        <end position="104"/>
    </location>
</feature>
<dbReference type="GeneID" id="85444052"/>
<dbReference type="EMBL" id="JAHLJV010000008">
    <property type="protein sequence ID" value="KAK1597326.1"/>
    <property type="molecule type" value="Genomic_DNA"/>
</dbReference>
<keyword evidence="3" id="KW-1185">Reference proteome</keyword>
<name>A0AAD8Q8N4_9PEZI</name>
<feature type="region of interest" description="Disordered" evidence="1">
    <location>
        <begin position="75"/>
        <end position="197"/>
    </location>
</feature>
<feature type="compositionally biased region" description="Basic and acidic residues" evidence="1">
    <location>
        <begin position="187"/>
        <end position="197"/>
    </location>
</feature>
<comment type="caution">
    <text evidence="2">The sequence shown here is derived from an EMBL/GenBank/DDBJ whole genome shotgun (WGS) entry which is preliminary data.</text>
</comment>
<protein>
    <recommendedName>
        <fullName evidence="4">Myb-like domain-containing protein</fullName>
    </recommendedName>
</protein>
<feature type="compositionally biased region" description="Acidic residues" evidence="1">
    <location>
        <begin position="129"/>
        <end position="138"/>
    </location>
</feature>
<feature type="compositionally biased region" description="Basic residues" evidence="1">
    <location>
        <begin position="162"/>
        <end position="172"/>
    </location>
</feature>
<evidence type="ECO:0008006" key="4">
    <source>
        <dbReference type="Google" id="ProtNLM"/>
    </source>
</evidence>
<dbReference type="AlphaFoldDB" id="A0AAD8Q8N4"/>
<evidence type="ECO:0000256" key="1">
    <source>
        <dbReference type="SAM" id="MobiDB-lite"/>
    </source>
</evidence>
<reference evidence="2" key="1">
    <citation type="submission" date="2021-06" db="EMBL/GenBank/DDBJ databases">
        <title>Comparative genomics, transcriptomics and evolutionary studies reveal genomic signatures of adaptation to plant cell wall in hemibiotrophic fungi.</title>
        <authorList>
            <consortium name="DOE Joint Genome Institute"/>
            <person name="Baroncelli R."/>
            <person name="Diaz J.F."/>
            <person name="Benocci T."/>
            <person name="Peng M."/>
            <person name="Battaglia E."/>
            <person name="Haridas S."/>
            <person name="Andreopoulos W."/>
            <person name="Labutti K."/>
            <person name="Pangilinan J."/>
            <person name="Floch G.L."/>
            <person name="Makela M.R."/>
            <person name="Henrissat B."/>
            <person name="Grigoriev I.V."/>
            <person name="Crouch J.A."/>
            <person name="De Vries R.P."/>
            <person name="Sukno S.A."/>
            <person name="Thon M.R."/>
        </authorList>
    </citation>
    <scope>NUCLEOTIDE SEQUENCE</scope>
    <source>
        <strain evidence="2">CBS 125086</strain>
    </source>
</reference>
<feature type="compositionally biased region" description="Basic residues" evidence="1">
    <location>
        <begin position="143"/>
        <end position="152"/>
    </location>
</feature>
<evidence type="ECO:0000313" key="2">
    <source>
        <dbReference type="EMBL" id="KAK1597326.1"/>
    </source>
</evidence>
<accession>A0AAD8Q8N4</accession>
<feature type="region of interest" description="Disordered" evidence="1">
    <location>
        <begin position="1"/>
        <end position="23"/>
    </location>
</feature>
<dbReference type="RefSeq" id="XP_060418116.1">
    <property type="nucleotide sequence ID" value="XM_060559812.1"/>
</dbReference>
<sequence>MADSTSTNAAEGAPAGGRPGGWTDTERFQLVLRVLATILTEGRGVDWKGVNMPNRTLKAMQGQWTSILAQMRDLNTEDGGDAPASKAKTREPSLPSPLHRPSLLTNSFEARKKSAAKKKAAAAKNSENANEDSGDDQDDGKTKKTVAPKKRAAATDADGTPKKRRAAAKKTATKTEPVSDEAGTEADVPKEENSDEK</sequence>
<gene>
    <name evidence="2" type="ORF">LY79DRAFT_576632</name>
</gene>
<organism evidence="2 3">
    <name type="scientific">Colletotrichum navitas</name>
    <dbReference type="NCBI Taxonomy" id="681940"/>
    <lineage>
        <taxon>Eukaryota</taxon>
        <taxon>Fungi</taxon>
        <taxon>Dikarya</taxon>
        <taxon>Ascomycota</taxon>
        <taxon>Pezizomycotina</taxon>
        <taxon>Sordariomycetes</taxon>
        <taxon>Hypocreomycetidae</taxon>
        <taxon>Glomerellales</taxon>
        <taxon>Glomerellaceae</taxon>
        <taxon>Colletotrichum</taxon>
        <taxon>Colletotrichum graminicola species complex</taxon>
    </lineage>
</organism>